<comment type="caution">
    <text evidence="7">The sequence shown here is derived from an EMBL/GenBank/DDBJ whole genome shotgun (WGS) entry which is preliminary data.</text>
</comment>
<evidence type="ECO:0000256" key="1">
    <source>
        <dbReference type="ARBA" id="ARBA00004123"/>
    </source>
</evidence>
<evidence type="ECO:0000256" key="3">
    <source>
        <dbReference type="ARBA" id="ARBA00023125"/>
    </source>
</evidence>
<dbReference type="GO" id="GO:0003700">
    <property type="term" value="F:DNA-binding transcription factor activity"/>
    <property type="evidence" value="ECO:0007669"/>
    <property type="project" value="InterPro"/>
</dbReference>
<evidence type="ECO:0000259" key="6">
    <source>
        <dbReference type="SMART" id="SM00415"/>
    </source>
</evidence>
<dbReference type="Pfam" id="PF00447">
    <property type="entry name" value="HSF_DNA-bind"/>
    <property type="match status" value="1"/>
</dbReference>
<keyword evidence="3" id="KW-0238">DNA-binding</keyword>
<evidence type="ECO:0000256" key="4">
    <source>
        <dbReference type="ARBA" id="ARBA00023242"/>
    </source>
</evidence>
<accession>A0AA88S783</accession>
<feature type="domain" description="HSF-type DNA-binding" evidence="6">
    <location>
        <begin position="19"/>
        <end position="132"/>
    </location>
</feature>
<evidence type="ECO:0000313" key="8">
    <source>
        <dbReference type="Proteomes" id="UP001187315"/>
    </source>
</evidence>
<keyword evidence="4" id="KW-0539">Nucleus</keyword>
<name>A0AA88S783_TACVA</name>
<dbReference type="InterPro" id="IPR036388">
    <property type="entry name" value="WH-like_DNA-bd_sf"/>
</dbReference>
<dbReference type="Proteomes" id="UP001187315">
    <property type="component" value="Unassembled WGS sequence"/>
</dbReference>
<dbReference type="InterPro" id="IPR036390">
    <property type="entry name" value="WH_DNA-bd_sf"/>
</dbReference>
<reference evidence="7" key="1">
    <citation type="submission" date="2023-08" db="EMBL/GenBank/DDBJ databases">
        <title>Pelteobagrus vachellii genome.</title>
        <authorList>
            <person name="Liu H."/>
        </authorList>
    </citation>
    <scope>NUCLEOTIDE SEQUENCE</scope>
    <source>
        <strain evidence="7">PRFRI_2022a</strain>
        <tissue evidence="7">Muscle</tissue>
    </source>
</reference>
<dbReference type="Gene3D" id="1.10.10.10">
    <property type="entry name" value="Winged helix-like DNA-binding domain superfamily/Winged helix DNA-binding domain"/>
    <property type="match status" value="1"/>
</dbReference>
<sequence length="308" mass="34762">MDSLAGVEVKEACFSSLNKLSNFPGKLWHLVNDPEVCSVCWDASGEGILIYEQAFNAEVLMSQTRKRNAYFRTTHFTSFVRQLNLYGFRKLPPNRDVSGQQLGSFDVAEPHHFCNPKFKREKPELVVTLKRLTPVNKAKLHAGIPLTSRSSKCFHHAMFISPQENSAVMREGSVLVGHQETPYPHRMCLSPVSLYTNEHVPVSELYDDVPCSHPSSSMLGQQSILPHHSQYGFCTPAYQSYQPDLLDSEAPYSIQPAASYSSYGYFPVRVFSKGDIPDSRKSDKRMNLDIVFKFKDEAAADVTEIEKM</sequence>
<protein>
    <recommendedName>
        <fullName evidence="6">HSF-type DNA-binding domain-containing protein</fullName>
    </recommendedName>
</protein>
<dbReference type="PANTHER" id="PTHR10015">
    <property type="entry name" value="HEAT SHOCK TRANSCRIPTION FACTOR"/>
    <property type="match status" value="1"/>
</dbReference>
<keyword evidence="8" id="KW-1185">Reference proteome</keyword>
<comment type="similarity">
    <text evidence="2 5">Belongs to the HSF family.</text>
</comment>
<dbReference type="SUPFAM" id="SSF46785">
    <property type="entry name" value="Winged helix' DNA-binding domain"/>
    <property type="match status" value="1"/>
</dbReference>
<evidence type="ECO:0000256" key="5">
    <source>
        <dbReference type="RuleBase" id="RU004020"/>
    </source>
</evidence>
<dbReference type="PANTHER" id="PTHR10015:SF278">
    <property type="entry name" value="HEAT SHOCK FACTOR PROTEIN 5"/>
    <property type="match status" value="1"/>
</dbReference>
<dbReference type="SMART" id="SM00415">
    <property type="entry name" value="HSF"/>
    <property type="match status" value="1"/>
</dbReference>
<evidence type="ECO:0000256" key="2">
    <source>
        <dbReference type="ARBA" id="ARBA00006403"/>
    </source>
</evidence>
<dbReference type="EMBL" id="JAVHJS010000018">
    <property type="protein sequence ID" value="KAK2829178.1"/>
    <property type="molecule type" value="Genomic_DNA"/>
</dbReference>
<proteinExistence type="inferred from homology"/>
<dbReference type="GO" id="GO:0043565">
    <property type="term" value="F:sequence-specific DNA binding"/>
    <property type="evidence" value="ECO:0007669"/>
    <property type="project" value="InterPro"/>
</dbReference>
<comment type="subcellular location">
    <subcellularLocation>
        <location evidence="1">Nucleus</location>
    </subcellularLocation>
</comment>
<organism evidence="7 8">
    <name type="scientific">Tachysurus vachellii</name>
    <name type="common">Darkbarbel catfish</name>
    <name type="synonym">Pelteobagrus vachellii</name>
    <dbReference type="NCBI Taxonomy" id="175792"/>
    <lineage>
        <taxon>Eukaryota</taxon>
        <taxon>Metazoa</taxon>
        <taxon>Chordata</taxon>
        <taxon>Craniata</taxon>
        <taxon>Vertebrata</taxon>
        <taxon>Euteleostomi</taxon>
        <taxon>Actinopterygii</taxon>
        <taxon>Neopterygii</taxon>
        <taxon>Teleostei</taxon>
        <taxon>Ostariophysi</taxon>
        <taxon>Siluriformes</taxon>
        <taxon>Bagridae</taxon>
        <taxon>Tachysurus</taxon>
    </lineage>
</organism>
<evidence type="ECO:0000313" key="7">
    <source>
        <dbReference type="EMBL" id="KAK2829178.1"/>
    </source>
</evidence>
<dbReference type="AlphaFoldDB" id="A0AA88S783"/>
<dbReference type="GO" id="GO:0005634">
    <property type="term" value="C:nucleus"/>
    <property type="evidence" value="ECO:0007669"/>
    <property type="project" value="UniProtKB-SubCell"/>
</dbReference>
<dbReference type="InterPro" id="IPR000232">
    <property type="entry name" value="HSF_DNA-bd"/>
</dbReference>
<gene>
    <name evidence="7" type="ORF">Q7C36_017168</name>
</gene>